<dbReference type="Pfam" id="PF00248">
    <property type="entry name" value="Aldo_ket_red"/>
    <property type="match status" value="1"/>
</dbReference>
<dbReference type="GO" id="GO:0016491">
    <property type="term" value="F:oxidoreductase activity"/>
    <property type="evidence" value="ECO:0007669"/>
    <property type="project" value="UniProtKB-KW"/>
</dbReference>
<evidence type="ECO:0000313" key="5">
    <source>
        <dbReference type="EMBL" id="MEW9266995.1"/>
    </source>
</evidence>
<dbReference type="SUPFAM" id="SSF51430">
    <property type="entry name" value="NAD(P)-linked oxidoreductase"/>
    <property type="match status" value="1"/>
</dbReference>
<evidence type="ECO:0000313" key="6">
    <source>
        <dbReference type="Proteomes" id="UP001555826"/>
    </source>
</evidence>
<keyword evidence="6" id="KW-1185">Reference proteome</keyword>
<feature type="domain" description="NADP-dependent oxidoreductase" evidence="4">
    <location>
        <begin position="31"/>
        <end position="329"/>
    </location>
</feature>
<dbReference type="PANTHER" id="PTHR43150:SF4">
    <property type="entry name" value="L-GLYCERALDEHYDE 3-PHOSPHATE REDUCTASE"/>
    <property type="match status" value="1"/>
</dbReference>
<dbReference type="InterPro" id="IPR036812">
    <property type="entry name" value="NAD(P)_OxRdtase_dom_sf"/>
</dbReference>
<gene>
    <name evidence="5" type="primary">mgrA</name>
    <name evidence="5" type="ORF">AB1207_19775</name>
</gene>
<dbReference type="Proteomes" id="UP001555826">
    <property type="component" value="Unassembled WGS sequence"/>
</dbReference>
<sequence>MSPTTYTADAGRYESMPYRRCGRSGLELPALSLGFWHNFGDDKPFQTQRDITRRAFDLGITHFDLANNYGPPYGTAETNFGRLFREDFKPYRDELVISSKAGWDMWPGPYGDRGSRKYLTASLDQSLQRMGLDHVDIFYHHRPDPDTPLEETMGALDAIVRSGKALYVGISSYGPERTLQASRILRDLGTPLLIHQPSYSMFNRWIESGLLDVLEAEGVGCIPFTALAQGLLTNRYLNGIPEDSRAAQGKSLDPSILNDETLRRIRGLQEIAEGRGQTLAQLALAWTLRDRRVTTTLIGASSVQQVEDNVAAVQNLEFTDSELSAIEEFAVDSGVDLWAGVREGGEA</sequence>
<dbReference type="EMBL" id="JBFNQN010000015">
    <property type="protein sequence ID" value="MEW9266995.1"/>
    <property type="molecule type" value="Genomic_DNA"/>
</dbReference>
<evidence type="ECO:0000256" key="1">
    <source>
        <dbReference type="ARBA" id="ARBA00006515"/>
    </source>
</evidence>
<keyword evidence="3 5" id="KW-0560">Oxidoreductase</keyword>
<proteinExistence type="inferred from homology"/>
<dbReference type="InterPro" id="IPR023210">
    <property type="entry name" value="NADP_OxRdtase_dom"/>
</dbReference>
<keyword evidence="2" id="KW-0521">NADP</keyword>
<evidence type="ECO:0000256" key="2">
    <source>
        <dbReference type="ARBA" id="ARBA00022857"/>
    </source>
</evidence>
<accession>A0ABV3PBV3</accession>
<comment type="similarity">
    <text evidence="1">Belongs to the shaker potassium channel beta subunit family.</text>
</comment>
<dbReference type="RefSeq" id="WP_367640170.1">
    <property type="nucleotide sequence ID" value="NZ_JBFNQN010000015.1"/>
</dbReference>
<protein>
    <submittedName>
        <fullName evidence="5">L-glyceraldehyde 3-phosphate reductase</fullName>
        <ecNumber evidence="5">1.1.1.-</ecNumber>
    </submittedName>
</protein>
<comment type="caution">
    <text evidence="5">The sequence shown here is derived from an EMBL/GenBank/DDBJ whole genome shotgun (WGS) entry which is preliminary data.</text>
</comment>
<evidence type="ECO:0000256" key="3">
    <source>
        <dbReference type="ARBA" id="ARBA00023002"/>
    </source>
</evidence>
<dbReference type="EC" id="1.1.1.-" evidence="5"/>
<dbReference type="InterPro" id="IPR005399">
    <property type="entry name" value="K_chnl_volt-dep_bsu_KCNAB-rel"/>
</dbReference>
<dbReference type="Gene3D" id="3.20.20.100">
    <property type="entry name" value="NADP-dependent oxidoreductase domain"/>
    <property type="match status" value="1"/>
</dbReference>
<organism evidence="5 6">
    <name type="scientific">Kineococcus endophyticus</name>
    <dbReference type="NCBI Taxonomy" id="1181883"/>
    <lineage>
        <taxon>Bacteria</taxon>
        <taxon>Bacillati</taxon>
        <taxon>Actinomycetota</taxon>
        <taxon>Actinomycetes</taxon>
        <taxon>Kineosporiales</taxon>
        <taxon>Kineosporiaceae</taxon>
        <taxon>Kineococcus</taxon>
    </lineage>
</organism>
<dbReference type="PANTHER" id="PTHR43150">
    <property type="entry name" value="HYPERKINETIC, ISOFORM M"/>
    <property type="match status" value="1"/>
</dbReference>
<reference evidence="5 6" key="1">
    <citation type="submission" date="2024-07" db="EMBL/GenBank/DDBJ databases">
        <authorList>
            <person name="Thanompreechachai J."/>
            <person name="Duangmal K."/>
        </authorList>
    </citation>
    <scope>NUCLEOTIDE SEQUENCE [LARGE SCALE GENOMIC DNA]</scope>
    <source>
        <strain evidence="5 6">KCTC 19886</strain>
    </source>
</reference>
<name>A0ABV3PBV3_9ACTN</name>
<evidence type="ECO:0000259" key="4">
    <source>
        <dbReference type="Pfam" id="PF00248"/>
    </source>
</evidence>
<dbReference type="NCBIfam" id="NF007388">
    <property type="entry name" value="PRK09912.1"/>
    <property type="match status" value="1"/>
</dbReference>